<dbReference type="PROSITE" id="PS50112">
    <property type="entry name" value="PAS"/>
    <property type="match status" value="1"/>
</dbReference>
<dbReference type="Gene3D" id="3.30.70.270">
    <property type="match status" value="1"/>
</dbReference>
<dbReference type="Pfam" id="PF00990">
    <property type="entry name" value="GGDEF"/>
    <property type="match status" value="1"/>
</dbReference>
<dbReference type="SMART" id="SM00091">
    <property type="entry name" value="PAS"/>
    <property type="match status" value="1"/>
</dbReference>
<sequence length="317" mass="34895">MSSQSNSKPSITIVDEVIPAGIAQAANEVDMLQLLLERLQQPTLQLDLQGTVVYANKAALSLFASTTEMLVSKQLHSFLASPWSAFYRNCFEQYGDPQALVHSASEMMIDINETAVPVNMSLSFMPVKQPCLLATFQDLRAQKAEIQRLHQLASTDALTGLANRRAFFETLQKLWEQCTATRDPISIVIVDVDHFKLFNDRFGHIQGDRCLQQVAYALQQALPDEDCLAARYGGEEFALILPGMNGVQAKTIAEGLRERISQINCGELAGKSGITVSQGIAAEVNGQFRTPEALLFAADTALYRAKKDGRDRVNLSN</sequence>
<feature type="domain" description="GGDEF" evidence="5">
    <location>
        <begin position="183"/>
        <end position="317"/>
    </location>
</feature>
<dbReference type="InterPro" id="IPR000014">
    <property type="entry name" value="PAS"/>
</dbReference>
<dbReference type="InterPro" id="IPR029787">
    <property type="entry name" value="Nucleotide_cyclase"/>
</dbReference>
<dbReference type="PROSITE" id="PS50887">
    <property type="entry name" value="GGDEF"/>
    <property type="match status" value="1"/>
</dbReference>
<dbReference type="EC" id="2.7.7.65" evidence="2"/>
<dbReference type="Gene3D" id="3.30.450.20">
    <property type="entry name" value="PAS domain"/>
    <property type="match status" value="1"/>
</dbReference>
<evidence type="ECO:0000256" key="2">
    <source>
        <dbReference type="ARBA" id="ARBA00012528"/>
    </source>
</evidence>
<evidence type="ECO:0000256" key="1">
    <source>
        <dbReference type="ARBA" id="ARBA00001946"/>
    </source>
</evidence>
<dbReference type="SMART" id="SM00267">
    <property type="entry name" value="GGDEF"/>
    <property type="match status" value="1"/>
</dbReference>
<dbReference type="GO" id="GO:1902201">
    <property type="term" value="P:negative regulation of bacterial-type flagellum-dependent cell motility"/>
    <property type="evidence" value="ECO:0007669"/>
    <property type="project" value="TreeGrafter"/>
</dbReference>
<reference evidence="6 7" key="1">
    <citation type="submission" date="2019-03" db="EMBL/GenBank/DDBJ databases">
        <title>Freshwater and sediment microbial communities from various areas in North America, analyzing microbe dynamics in response to fracking.</title>
        <authorList>
            <person name="Lamendella R."/>
        </authorList>
    </citation>
    <scope>NUCLEOTIDE SEQUENCE [LARGE SCALE GENOMIC DNA]</scope>
    <source>
        <strain evidence="6 7">74A</strain>
    </source>
</reference>
<proteinExistence type="predicted"/>
<dbReference type="GO" id="GO:0043709">
    <property type="term" value="P:cell adhesion involved in single-species biofilm formation"/>
    <property type="evidence" value="ECO:0007669"/>
    <property type="project" value="TreeGrafter"/>
</dbReference>
<evidence type="ECO:0000256" key="3">
    <source>
        <dbReference type="ARBA" id="ARBA00034247"/>
    </source>
</evidence>
<dbReference type="FunFam" id="3.30.70.270:FF:000001">
    <property type="entry name" value="Diguanylate cyclase domain protein"/>
    <property type="match status" value="1"/>
</dbReference>
<protein>
    <recommendedName>
        <fullName evidence="2">diguanylate cyclase</fullName>
        <ecNumber evidence="2">2.7.7.65</ecNumber>
    </recommendedName>
</protein>
<dbReference type="EMBL" id="SLWF01000007">
    <property type="protein sequence ID" value="TCN86257.1"/>
    <property type="molecule type" value="Genomic_DNA"/>
</dbReference>
<comment type="cofactor">
    <cofactor evidence="1">
        <name>Mg(2+)</name>
        <dbReference type="ChEBI" id="CHEBI:18420"/>
    </cofactor>
</comment>
<dbReference type="NCBIfam" id="TIGR00254">
    <property type="entry name" value="GGDEF"/>
    <property type="match status" value="1"/>
</dbReference>
<evidence type="ECO:0000259" key="5">
    <source>
        <dbReference type="PROSITE" id="PS50887"/>
    </source>
</evidence>
<dbReference type="Pfam" id="PF24820">
    <property type="entry name" value="Diguanyl_cycl_sensor"/>
    <property type="match status" value="1"/>
</dbReference>
<evidence type="ECO:0000313" key="7">
    <source>
        <dbReference type="Proteomes" id="UP000294832"/>
    </source>
</evidence>
<dbReference type="Proteomes" id="UP000294832">
    <property type="component" value="Unassembled WGS sequence"/>
</dbReference>
<comment type="catalytic activity">
    <reaction evidence="3">
        <text>2 GTP = 3',3'-c-di-GMP + 2 diphosphate</text>
        <dbReference type="Rhea" id="RHEA:24898"/>
        <dbReference type="ChEBI" id="CHEBI:33019"/>
        <dbReference type="ChEBI" id="CHEBI:37565"/>
        <dbReference type="ChEBI" id="CHEBI:58805"/>
        <dbReference type="EC" id="2.7.7.65"/>
    </reaction>
</comment>
<dbReference type="InterPro" id="IPR043128">
    <property type="entry name" value="Rev_trsase/Diguanyl_cyclase"/>
</dbReference>
<dbReference type="SUPFAM" id="SSF55785">
    <property type="entry name" value="PYP-like sensor domain (PAS domain)"/>
    <property type="match status" value="1"/>
</dbReference>
<dbReference type="SUPFAM" id="SSF55073">
    <property type="entry name" value="Nucleotide cyclase"/>
    <property type="match status" value="1"/>
</dbReference>
<evidence type="ECO:0000259" key="4">
    <source>
        <dbReference type="PROSITE" id="PS50112"/>
    </source>
</evidence>
<dbReference type="PANTHER" id="PTHR45138:SF9">
    <property type="entry name" value="DIGUANYLATE CYCLASE DGCM-RELATED"/>
    <property type="match status" value="1"/>
</dbReference>
<keyword evidence="7" id="KW-1185">Reference proteome</keyword>
<dbReference type="InterPro" id="IPR035965">
    <property type="entry name" value="PAS-like_dom_sf"/>
</dbReference>
<organism evidence="6 7">
    <name type="scientific">Shewanella fodinae</name>
    <dbReference type="NCBI Taxonomy" id="552357"/>
    <lineage>
        <taxon>Bacteria</taxon>
        <taxon>Pseudomonadati</taxon>
        <taxon>Pseudomonadota</taxon>
        <taxon>Gammaproteobacteria</taxon>
        <taxon>Alteromonadales</taxon>
        <taxon>Shewanellaceae</taxon>
        <taxon>Shewanella</taxon>
    </lineage>
</organism>
<dbReference type="GO" id="GO:0005886">
    <property type="term" value="C:plasma membrane"/>
    <property type="evidence" value="ECO:0007669"/>
    <property type="project" value="TreeGrafter"/>
</dbReference>
<gene>
    <name evidence="6" type="ORF">EDC91_1077</name>
</gene>
<accession>A0A4V2RSM4</accession>
<name>A0A4V2RSM4_9GAMM</name>
<dbReference type="GO" id="GO:0052621">
    <property type="term" value="F:diguanylate cyclase activity"/>
    <property type="evidence" value="ECO:0007669"/>
    <property type="project" value="UniProtKB-EC"/>
</dbReference>
<dbReference type="PANTHER" id="PTHR45138">
    <property type="entry name" value="REGULATORY COMPONENTS OF SENSORY TRANSDUCTION SYSTEM"/>
    <property type="match status" value="1"/>
</dbReference>
<comment type="caution">
    <text evidence="6">The sequence shown here is derived from an EMBL/GenBank/DDBJ whole genome shotgun (WGS) entry which is preliminary data.</text>
</comment>
<dbReference type="InterPro" id="IPR000160">
    <property type="entry name" value="GGDEF_dom"/>
</dbReference>
<dbReference type="InterPro" id="IPR050469">
    <property type="entry name" value="Diguanylate_Cyclase"/>
</dbReference>
<dbReference type="RefSeq" id="WP_133038423.1">
    <property type="nucleotide sequence ID" value="NZ_SLWF01000007.1"/>
</dbReference>
<dbReference type="OrthoDB" id="73375at2"/>
<dbReference type="CDD" id="cd01949">
    <property type="entry name" value="GGDEF"/>
    <property type="match status" value="1"/>
</dbReference>
<dbReference type="InterPro" id="IPR059127">
    <property type="entry name" value="Diguanyl_cycl_sensor_dom"/>
</dbReference>
<feature type="domain" description="PAS" evidence="4">
    <location>
        <begin position="28"/>
        <end position="75"/>
    </location>
</feature>
<dbReference type="AlphaFoldDB" id="A0A4V2RSM4"/>
<evidence type="ECO:0000313" key="6">
    <source>
        <dbReference type="EMBL" id="TCN86257.1"/>
    </source>
</evidence>
<dbReference type="CDD" id="cd00130">
    <property type="entry name" value="PAS"/>
    <property type="match status" value="1"/>
</dbReference>